<reference evidence="2 3" key="1">
    <citation type="submission" date="2015-03" db="EMBL/GenBank/DDBJ databases">
        <title>Draft Genome Sequences of Agrobacterium nepotum Strain 39/7T (= CFBP 7436T = LMG 26435T) and Agrobacterium sp. Strain KFB 330 (= CFBP 8308 = LMG 28674).</title>
        <authorList>
            <person name="Kuzmanovic N."/>
            <person name="Pulawska J."/>
            <person name="Obradovic A."/>
        </authorList>
    </citation>
    <scope>NUCLEOTIDE SEQUENCE [LARGE SCALE GENOMIC DNA]</scope>
    <source>
        <strain evidence="2 3">39/7</strain>
    </source>
</reference>
<organism evidence="2 3">
    <name type="scientific">Rhizobium nepotum 39/7</name>
    <dbReference type="NCBI Taxonomy" id="1368418"/>
    <lineage>
        <taxon>Bacteria</taxon>
        <taxon>Pseudomonadati</taxon>
        <taxon>Pseudomonadota</taxon>
        <taxon>Alphaproteobacteria</taxon>
        <taxon>Hyphomicrobiales</taxon>
        <taxon>Rhizobiaceae</taxon>
        <taxon>Rhizobium/Agrobacterium group</taxon>
        <taxon>Rhizobium</taxon>
    </lineage>
</organism>
<dbReference type="CDD" id="cd02233">
    <property type="entry name" value="cupin_HNL-like"/>
    <property type="match status" value="1"/>
</dbReference>
<dbReference type="InterPro" id="IPR047263">
    <property type="entry name" value="HNL-like_cupin"/>
</dbReference>
<proteinExistence type="predicted"/>
<name>A0ABR5CR18_9HYPH</name>
<dbReference type="InterPro" id="IPR014710">
    <property type="entry name" value="RmlC-like_jellyroll"/>
</dbReference>
<evidence type="ECO:0000313" key="3">
    <source>
        <dbReference type="Proteomes" id="UP000052068"/>
    </source>
</evidence>
<feature type="domain" description="Cupin type-2" evidence="1">
    <location>
        <begin position="53"/>
        <end position="116"/>
    </location>
</feature>
<dbReference type="EMBL" id="JWJH01000012">
    <property type="protein sequence ID" value="KJF67286.1"/>
    <property type="molecule type" value="Genomic_DNA"/>
</dbReference>
<dbReference type="InterPro" id="IPR011051">
    <property type="entry name" value="RmlC_Cupin_sf"/>
</dbReference>
<evidence type="ECO:0000313" key="2">
    <source>
        <dbReference type="EMBL" id="KJF67286.1"/>
    </source>
</evidence>
<dbReference type="Gene3D" id="2.60.120.10">
    <property type="entry name" value="Jelly Rolls"/>
    <property type="match status" value="1"/>
</dbReference>
<keyword evidence="3" id="KW-1185">Reference proteome</keyword>
<dbReference type="PANTHER" id="PTHR43698:SF1">
    <property type="entry name" value="BLL4564 PROTEIN"/>
    <property type="match status" value="1"/>
</dbReference>
<protein>
    <submittedName>
        <fullName evidence="2">Cupin</fullName>
    </submittedName>
</protein>
<sequence>MNTACPPAMAIVRDGVGIAPAPVGIASGPFRVQMLLSSTTEGEMTAMRAFVDAGVVTHWHSHPRGQLLFVLDGLGLVQRDGGDVIEVCAGDCVWFAPGERHWHGAGPASPFRYISVQPVKDGTAVRWMEPVAPMEQCS</sequence>
<dbReference type="RefSeq" id="WP_045021733.1">
    <property type="nucleotide sequence ID" value="NZ_JWJH01000012.1"/>
</dbReference>
<dbReference type="PANTHER" id="PTHR43698">
    <property type="entry name" value="RIBD C-TERMINAL DOMAIN CONTAINING PROTEIN"/>
    <property type="match status" value="1"/>
</dbReference>
<dbReference type="SUPFAM" id="SSF51182">
    <property type="entry name" value="RmlC-like cupins"/>
    <property type="match status" value="1"/>
</dbReference>
<accession>A0ABR5CR18</accession>
<dbReference type="InterPro" id="IPR013096">
    <property type="entry name" value="Cupin_2"/>
</dbReference>
<comment type="caution">
    <text evidence="2">The sequence shown here is derived from an EMBL/GenBank/DDBJ whole genome shotgun (WGS) entry which is preliminary data.</text>
</comment>
<dbReference type="Pfam" id="PF07883">
    <property type="entry name" value="Cupin_2"/>
    <property type="match status" value="1"/>
</dbReference>
<evidence type="ECO:0000259" key="1">
    <source>
        <dbReference type="Pfam" id="PF07883"/>
    </source>
</evidence>
<dbReference type="Proteomes" id="UP000052068">
    <property type="component" value="Unassembled WGS sequence"/>
</dbReference>
<gene>
    <name evidence="2" type="ORF">RS75_13490</name>
</gene>